<proteinExistence type="predicted"/>
<dbReference type="AlphaFoldDB" id="A0A7T5VDM7"/>
<dbReference type="Gene3D" id="3.40.630.30">
    <property type="match status" value="1"/>
</dbReference>
<dbReference type="EMBL" id="CP054140">
    <property type="protein sequence ID" value="QQG65974.1"/>
    <property type="molecule type" value="Genomic_DNA"/>
</dbReference>
<organism evidence="3 4">
    <name type="scientific">Desulfobulbus oligotrophicus</name>
    <dbReference type="NCBI Taxonomy" id="1909699"/>
    <lineage>
        <taxon>Bacteria</taxon>
        <taxon>Pseudomonadati</taxon>
        <taxon>Thermodesulfobacteriota</taxon>
        <taxon>Desulfobulbia</taxon>
        <taxon>Desulfobulbales</taxon>
        <taxon>Desulfobulbaceae</taxon>
        <taxon>Desulfobulbus</taxon>
    </lineage>
</organism>
<evidence type="ECO:0000313" key="4">
    <source>
        <dbReference type="Proteomes" id="UP000596092"/>
    </source>
</evidence>
<dbReference type="RefSeq" id="WP_199261653.1">
    <property type="nucleotide sequence ID" value="NZ_CP054140.1"/>
</dbReference>
<evidence type="ECO:0000259" key="2">
    <source>
        <dbReference type="Pfam" id="PF09924"/>
    </source>
</evidence>
<dbReference type="InterPro" id="IPR024320">
    <property type="entry name" value="LPG_synthase_C"/>
</dbReference>
<dbReference type="PIRSF" id="PIRSF018688">
    <property type="entry name" value="UCP018688"/>
    <property type="match status" value="1"/>
</dbReference>
<dbReference type="InterPro" id="IPR016181">
    <property type="entry name" value="Acyl_CoA_acyltransferase"/>
</dbReference>
<sequence length="308" mass="34889">MTDRHYHPSFQQPDLPPATAPIPSYPHSVEPELGHRSQLHPLFQELTDGLSELTFANLFLFRHRHSYRFSTLQDGRLAVLGKDSGGPFFILPFGLPDHEHLARLFAEQRMMKCITTAQSTALAELGYRVTADRDNFDYLYRRQDLASLTGRNYHKKRNLVKAFVSTHNYSARPLREEYRADALSVLDQWREGSGYQGDYEAAREALMTMEALQLCGGIYYVESQPVAYVLGEELAGGTTFAIHFEKAVPGYKGLYQFINQSFASILPEDYSCINREQDLGEPGLRQAKLSYLPAGFVEKYMAVTSIAS</sequence>
<gene>
    <name evidence="3" type="ORF">HP555_08885</name>
</gene>
<dbReference type="Proteomes" id="UP000596092">
    <property type="component" value="Chromosome"/>
</dbReference>
<reference evidence="3 4" key="1">
    <citation type="submission" date="2020-05" db="EMBL/GenBank/DDBJ databases">
        <title>Complete genome of Desulfobulbus oligotrophicus.</title>
        <authorList>
            <person name="Podar M."/>
        </authorList>
    </citation>
    <scope>NUCLEOTIDE SEQUENCE [LARGE SCALE GENOMIC DNA]</scope>
    <source>
        <strain evidence="3 4">Prop6</strain>
    </source>
</reference>
<dbReference type="PANTHER" id="PTHR41373">
    <property type="entry name" value="DUF2156 DOMAIN-CONTAINING PROTEIN"/>
    <property type="match status" value="1"/>
</dbReference>
<evidence type="ECO:0000313" key="3">
    <source>
        <dbReference type="EMBL" id="QQG65974.1"/>
    </source>
</evidence>
<dbReference type="SUPFAM" id="SSF55729">
    <property type="entry name" value="Acyl-CoA N-acyltransferases (Nat)"/>
    <property type="match status" value="2"/>
</dbReference>
<accession>A0A7T5VDM7</accession>
<dbReference type="InterPro" id="IPR016732">
    <property type="entry name" value="UCP018688"/>
</dbReference>
<dbReference type="PANTHER" id="PTHR41373:SF1">
    <property type="entry name" value="PHOSPHATIDYLGLYCEROL LYSYLTRANSFERASE C-TERMINAL DOMAIN-CONTAINING PROTEIN"/>
    <property type="match status" value="1"/>
</dbReference>
<feature type="region of interest" description="Disordered" evidence="1">
    <location>
        <begin position="1"/>
        <end position="25"/>
    </location>
</feature>
<name>A0A7T5VDM7_9BACT</name>
<evidence type="ECO:0000256" key="1">
    <source>
        <dbReference type="SAM" id="MobiDB-lite"/>
    </source>
</evidence>
<dbReference type="KEGG" id="dog:HP555_08885"/>
<protein>
    <submittedName>
        <fullName evidence="3">DUF2156 domain-containing protein</fullName>
    </submittedName>
</protein>
<feature type="compositionally biased region" description="Pro residues" evidence="1">
    <location>
        <begin position="14"/>
        <end position="24"/>
    </location>
</feature>
<dbReference type="Pfam" id="PF09924">
    <property type="entry name" value="LPG_synthase_C"/>
    <property type="match status" value="1"/>
</dbReference>
<feature type="domain" description="Phosphatidylglycerol lysyltransferase C-terminal" evidence="2">
    <location>
        <begin position="46"/>
        <end position="302"/>
    </location>
</feature>
<keyword evidence="4" id="KW-1185">Reference proteome</keyword>